<dbReference type="EMBL" id="LR584267">
    <property type="protein sequence ID" value="VHO00930.1"/>
    <property type="molecule type" value="Genomic_DNA"/>
</dbReference>
<reference evidence="2 4" key="1">
    <citation type="journal article" date="2015" name="Genome Announc.">
        <title>Complete Genome Sequences for Two Strains of a Novel Fastidious, Partially Acid-Fast, Gram-Positive Corynebacterineae Bacterium, Derived from Human Clinical Samples.</title>
        <authorList>
            <person name="Nicholson A.C."/>
            <person name="Bell M."/>
            <person name="Humrighouse B.W."/>
            <person name="McQuiston J.R."/>
        </authorList>
    </citation>
    <scope>NUCLEOTIDE SEQUENCE [LARGE SCALE GENOMIC DNA]</scope>
    <source>
        <strain evidence="2 4">X1698</strain>
    </source>
</reference>
<dbReference type="Proteomes" id="UP000068137">
    <property type="component" value="Chromosome"/>
</dbReference>
<proteinExistence type="predicted"/>
<protein>
    <submittedName>
        <fullName evidence="2">Uncharacterized protein</fullName>
    </submittedName>
</protein>
<keyword evidence="1" id="KW-0472">Membrane</keyword>
<sequence>MASDLWVHTCAYLEKHYRKKRDENLGVQRVQVRTAIDRWIQDVLQPGENPVEQWRQRSYESMTLLQLTIADLVAPRQRDTISQDLLATVDEVAGRQSELTSGVPTIALDVVAPSVLSLAAGIGVVRGAVFVLDYSGVSLRGSWWILAAIVVGLMFMGIVAMLRYRQHEEKIQSLLITGVRSEMNRCVEELMAKWFFSGAPFDAMRNKKSAEDDEATSDTDRPLAVDCVWTATGTTISDLVPRRVALVLGHDSDASVLTNSDTAETLMASAEETHA</sequence>
<feature type="transmembrane region" description="Helical" evidence="1">
    <location>
        <begin position="106"/>
        <end position="131"/>
    </location>
</feature>
<dbReference type="RefSeq" id="WP_053962123.1">
    <property type="nucleotide sequence ID" value="NZ_CP012390.1"/>
</dbReference>
<reference evidence="2" key="2">
    <citation type="journal article" date="2016" name="Int. J. Syst. Evol. Microbiol.">
        <title>Lawsonella clevelandensis gen. nov., sp. nov., a new member of the suborder Corynebacterineae isolated from human abscesses.</title>
        <authorList>
            <person name="Bell M.E."/>
            <person name="Bernard K.A."/>
            <person name="Harrington S.M."/>
            <person name="Patel N.B."/>
            <person name="Tucker T.A."/>
            <person name="Metcalfe M.G."/>
            <person name="McQuiston J.R."/>
        </authorList>
    </citation>
    <scope>NUCLEOTIDE SEQUENCE</scope>
    <source>
        <strain evidence="2">X1698</strain>
    </source>
</reference>
<evidence type="ECO:0000313" key="5">
    <source>
        <dbReference type="Proteomes" id="UP000324288"/>
    </source>
</evidence>
<keyword evidence="1" id="KW-1133">Transmembrane helix</keyword>
<name>A0A0M4MCC3_9ACTN</name>
<evidence type="ECO:0000313" key="2">
    <source>
        <dbReference type="EMBL" id="ALE19108.1"/>
    </source>
</evidence>
<reference evidence="3 5" key="3">
    <citation type="submission" date="2019-04" db="EMBL/GenBank/DDBJ databases">
        <authorList>
            <person name="Seth-Smith MB H."/>
            <person name="Seth-Smith H."/>
        </authorList>
    </citation>
    <scope>NUCLEOTIDE SEQUENCE [LARGE SCALE GENOMIC DNA]</scope>
    <source>
        <strain evidence="3">USB-603019</strain>
    </source>
</reference>
<gene>
    <name evidence="2" type="ORF">AL705_05290</name>
    <name evidence="3" type="ORF">LC603019_01041</name>
</gene>
<dbReference type="KEGG" id="cbq:AL705_05290"/>
<feature type="transmembrane region" description="Helical" evidence="1">
    <location>
        <begin position="143"/>
        <end position="162"/>
    </location>
</feature>
<keyword evidence="1" id="KW-0812">Transmembrane</keyword>
<evidence type="ECO:0000313" key="4">
    <source>
        <dbReference type="Proteomes" id="UP000068137"/>
    </source>
</evidence>
<dbReference type="AlphaFoldDB" id="A0A0M4MCC3"/>
<dbReference type="Proteomes" id="UP000324288">
    <property type="component" value="Chromosome"/>
</dbReference>
<organism evidence="2 4">
    <name type="scientific">Lawsonella clevelandensis</name>
    <dbReference type="NCBI Taxonomy" id="1528099"/>
    <lineage>
        <taxon>Bacteria</taxon>
        <taxon>Bacillati</taxon>
        <taxon>Actinomycetota</taxon>
        <taxon>Actinomycetes</taxon>
        <taxon>Mycobacteriales</taxon>
        <taxon>Lawsonellaceae</taxon>
        <taxon>Lawsonella</taxon>
    </lineage>
</organism>
<dbReference type="EMBL" id="CP012390">
    <property type="protein sequence ID" value="ALE19108.1"/>
    <property type="molecule type" value="Genomic_DNA"/>
</dbReference>
<evidence type="ECO:0000256" key="1">
    <source>
        <dbReference type="SAM" id="Phobius"/>
    </source>
</evidence>
<evidence type="ECO:0000313" key="3">
    <source>
        <dbReference type="EMBL" id="VHO00930.1"/>
    </source>
</evidence>
<keyword evidence="5" id="KW-1185">Reference proteome</keyword>
<accession>A0A0M4MCC3</accession>
<dbReference type="STRING" id="1528099.AL705_05290"/>